<evidence type="ECO:0000313" key="2">
    <source>
        <dbReference type="Proteomes" id="UP000611708"/>
    </source>
</evidence>
<sequence>MAISGVVDSLISDVVSGWVACDGHTDIQVVATFDEEEITVPANIPRRDLGEKSGKFGFRIHLPRSAVPSELFNGRLSLRAVQKDQSVPLKIWEPLRQAASLESMDFQGLAHAVRFLSPENRTEFNKIFSEPKSWQQLSDKKQLCVVAYAHDASAWFPYFYSYYTSIVEPSSIFIVTPSPRSFDDYTLGGITSIDGFPYDNPARSQIMSRICQGLQAYYEWTLLCDVDEIVVPHPDSEKSFPEALAELKDGVSISRGFDVIQMDGEADFDFSRPVLDQRRFGLAASGMCKPHLARVPVRWSIGYHFTNHKPQFETSGKGFVTLHLKWACNKVRADVARIVQRTKYTASNTASYALESVVIEKHPALAGATPKILSIGSEEMKAFERQFIASARYSSEEDLWAAEHFVSSTLFELRK</sequence>
<name>A0ABS0HW06_9HYPH</name>
<accession>A0ABS0HW06</accession>
<dbReference type="Proteomes" id="UP000611708">
    <property type="component" value="Unassembled WGS sequence"/>
</dbReference>
<protein>
    <recommendedName>
        <fullName evidence="3">Glycosyltransferase family 92 protein</fullName>
    </recommendedName>
</protein>
<reference evidence="1 2" key="1">
    <citation type="submission" date="2020-11" db="EMBL/GenBank/DDBJ databases">
        <authorList>
            <person name="Kim M.K."/>
        </authorList>
    </citation>
    <scope>NUCLEOTIDE SEQUENCE [LARGE SCALE GENOMIC DNA]</scope>
    <source>
        <strain evidence="1 2">BT290</strain>
    </source>
</reference>
<dbReference type="RefSeq" id="WP_196264703.1">
    <property type="nucleotide sequence ID" value="NZ_JADQDN010000007.1"/>
</dbReference>
<organism evidence="1 2">
    <name type="scientific">Microvirga terrestris</name>
    <dbReference type="NCBI Taxonomy" id="2791024"/>
    <lineage>
        <taxon>Bacteria</taxon>
        <taxon>Pseudomonadati</taxon>
        <taxon>Pseudomonadota</taxon>
        <taxon>Alphaproteobacteria</taxon>
        <taxon>Hyphomicrobiales</taxon>
        <taxon>Methylobacteriaceae</taxon>
        <taxon>Microvirga</taxon>
    </lineage>
</organism>
<gene>
    <name evidence="1" type="ORF">I2H36_14955</name>
</gene>
<comment type="caution">
    <text evidence="1">The sequence shown here is derived from an EMBL/GenBank/DDBJ whole genome shotgun (WGS) entry which is preliminary data.</text>
</comment>
<keyword evidence="2" id="KW-1185">Reference proteome</keyword>
<proteinExistence type="predicted"/>
<evidence type="ECO:0000313" key="1">
    <source>
        <dbReference type="EMBL" id="MBF9197342.1"/>
    </source>
</evidence>
<evidence type="ECO:0008006" key="3">
    <source>
        <dbReference type="Google" id="ProtNLM"/>
    </source>
</evidence>
<dbReference type="EMBL" id="JADQDN010000007">
    <property type="protein sequence ID" value="MBF9197342.1"/>
    <property type="molecule type" value="Genomic_DNA"/>
</dbReference>